<evidence type="ECO:0000256" key="3">
    <source>
        <dbReference type="ARBA" id="ARBA00022475"/>
    </source>
</evidence>
<keyword evidence="4 7" id="KW-0812">Transmembrane</keyword>
<keyword evidence="6 7" id="KW-0472">Membrane</keyword>
<evidence type="ECO:0000256" key="1">
    <source>
        <dbReference type="ARBA" id="ARBA00004651"/>
    </source>
</evidence>
<protein>
    <submittedName>
        <fullName evidence="10">ABC transporter permease</fullName>
    </submittedName>
</protein>
<name>A0ABW4EMR8_9PSEU</name>
<reference evidence="11" key="1">
    <citation type="journal article" date="2019" name="Int. J. Syst. Evol. Microbiol.">
        <title>The Global Catalogue of Microorganisms (GCM) 10K type strain sequencing project: providing services to taxonomists for standard genome sequencing and annotation.</title>
        <authorList>
            <consortium name="The Broad Institute Genomics Platform"/>
            <consortium name="The Broad Institute Genome Sequencing Center for Infectious Disease"/>
            <person name="Wu L."/>
            <person name="Ma J."/>
        </authorList>
    </citation>
    <scope>NUCLEOTIDE SEQUENCE [LARGE SCALE GENOMIC DNA]</scope>
    <source>
        <strain evidence="11">CCM 7043</strain>
    </source>
</reference>
<feature type="region of interest" description="Disordered" evidence="8">
    <location>
        <begin position="1"/>
        <end position="31"/>
    </location>
</feature>
<comment type="caution">
    <text evidence="10">The sequence shown here is derived from an EMBL/GenBank/DDBJ whole genome shotgun (WGS) entry which is preliminary data.</text>
</comment>
<dbReference type="Gene3D" id="1.10.3720.10">
    <property type="entry name" value="MetI-like"/>
    <property type="match status" value="1"/>
</dbReference>
<dbReference type="PANTHER" id="PTHR30151:SF20">
    <property type="entry name" value="ABC TRANSPORTER PERMEASE PROTEIN HI_0355-RELATED"/>
    <property type="match status" value="1"/>
</dbReference>
<proteinExistence type="inferred from homology"/>
<dbReference type="CDD" id="cd06261">
    <property type="entry name" value="TM_PBP2"/>
    <property type="match status" value="1"/>
</dbReference>
<dbReference type="RefSeq" id="WP_344725778.1">
    <property type="nucleotide sequence ID" value="NZ_BAAAUS010000034.1"/>
</dbReference>
<feature type="transmembrane region" description="Helical" evidence="7">
    <location>
        <begin position="229"/>
        <end position="249"/>
    </location>
</feature>
<feature type="transmembrane region" description="Helical" evidence="7">
    <location>
        <begin position="166"/>
        <end position="185"/>
    </location>
</feature>
<comment type="similarity">
    <text evidence="7">Belongs to the binding-protein-dependent transport system permease family.</text>
</comment>
<keyword evidence="5 7" id="KW-1133">Transmembrane helix</keyword>
<evidence type="ECO:0000256" key="6">
    <source>
        <dbReference type="ARBA" id="ARBA00023136"/>
    </source>
</evidence>
<feature type="transmembrane region" description="Helical" evidence="7">
    <location>
        <begin position="138"/>
        <end position="160"/>
    </location>
</feature>
<evidence type="ECO:0000256" key="5">
    <source>
        <dbReference type="ARBA" id="ARBA00022989"/>
    </source>
</evidence>
<evidence type="ECO:0000256" key="7">
    <source>
        <dbReference type="RuleBase" id="RU363032"/>
    </source>
</evidence>
<evidence type="ECO:0000313" key="10">
    <source>
        <dbReference type="EMBL" id="MFD1516893.1"/>
    </source>
</evidence>
<dbReference type="PROSITE" id="PS50928">
    <property type="entry name" value="ABC_TM1"/>
    <property type="match status" value="1"/>
</dbReference>
<keyword evidence="11" id="KW-1185">Reference proteome</keyword>
<evidence type="ECO:0000256" key="2">
    <source>
        <dbReference type="ARBA" id="ARBA00022448"/>
    </source>
</evidence>
<dbReference type="Proteomes" id="UP001597114">
    <property type="component" value="Unassembled WGS sequence"/>
</dbReference>
<feature type="transmembrane region" description="Helical" evidence="7">
    <location>
        <begin position="107"/>
        <end position="126"/>
    </location>
</feature>
<accession>A0ABW4EMR8</accession>
<feature type="domain" description="ABC transmembrane type-1" evidence="9">
    <location>
        <begin position="100"/>
        <end position="281"/>
    </location>
</feature>
<evidence type="ECO:0000256" key="8">
    <source>
        <dbReference type="SAM" id="MobiDB-lite"/>
    </source>
</evidence>
<dbReference type="PANTHER" id="PTHR30151">
    <property type="entry name" value="ALKANE SULFONATE ABC TRANSPORTER-RELATED, MEMBRANE SUBUNIT"/>
    <property type="match status" value="1"/>
</dbReference>
<organism evidence="10 11">
    <name type="scientific">Pseudonocardia yunnanensis</name>
    <dbReference type="NCBI Taxonomy" id="58107"/>
    <lineage>
        <taxon>Bacteria</taxon>
        <taxon>Bacillati</taxon>
        <taxon>Actinomycetota</taxon>
        <taxon>Actinomycetes</taxon>
        <taxon>Pseudonocardiales</taxon>
        <taxon>Pseudonocardiaceae</taxon>
        <taxon>Pseudonocardia</taxon>
    </lineage>
</organism>
<gene>
    <name evidence="10" type="ORF">ACFSJD_05310</name>
</gene>
<dbReference type="Pfam" id="PF00528">
    <property type="entry name" value="BPD_transp_1"/>
    <property type="match status" value="1"/>
</dbReference>
<keyword evidence="3" id="KW-1003">Cell membrane</keyword>
<feature type="transmembrane region" description="Helical" evidence="7">
    <location>
        <begin position="48"/>
        <end position="67"/>
    </location>
</feature>
<feature type="transmembrane region" description="Helical" evidence="7">
    <location>
        <begin position="256"/>
        <end position="276"/>
    </location>
</feature>
<dbReference type="InterPro" id="IPR000515">
    <property type="entry name" value="MetI-like"/>
</dbReference>
<dbReference type="InterPro" id="IPR035906">
    <property type="entry name" value="MetI-like_sf"/>
</dbReference>
<evidence type="ECO:0000313" key="11">
    <source>
        <dbReference type="Proteomes" id="UP001597114"/>
    </source>
</evidence>
<dbReference type="SUPFAM" id="SSF161098">
    <property type="entry name" value="MetI-like"/>
    <property type="match status" value="1"/>
</dbReference>
<dbReference type="EMBL" id="JBHUCO010000005">
    <property type="protein sequence ID" value="MFD1516893.1"/>
    <property type="molecule type" value="Genomic_DNA"/>
</dbReference>
<evidence type="ECO:0000256" key="4">
    <source>
        <dbReference type="ARBA" id="ARBA00022692"/>
    </source>
</evidence>
<comment type="subcellular location">
    <subcellularLocation>
        <location evidence="1 7">Cell membrane</location>
        <topology evidence="1 7">Multi-pass membrane protein</topology>
    </subcellularLocation>
</comment>
<keyword evidence="2 7" id="KW-0813">Transport</keyword>
<sequence>MTESLSLTRDGRRARRPVPGDEDTRLPSDAGSALLEQDRREAARFRRAVLIGRVAVAVVVLGAWQLASGRLVSEFFVSSPSDIVGRLVQLVVTGELWPHLTQTLVEVGAGLLIGVPLGIALGVALGTSQLLSGWLLPYVMALYSLPRVALAPLFIVWFGIGLLSKITMVVTMVLFVIFYNVYQGVRDIDQDLLDVARSFRASRLQTLRWIVLPSLTPWLVTALRLSIGIALIGAVIAELIAASSGLGYYIKLSSNLLDVTGVFAGLAVITAVAIVLDQVLGHVERRVVRHH</sequence>
<evidence type="ECO:0000259" key="9">
    <source>
        <dbReference type="PROSITE" id="PS50928"/>
    </source>
</evidence>